<reference evidence="4" key="1">
    <citation type="journal article" date="2019" name="Int. J. Syst. Evol. Microbiol.">
        <title>The Global Catalogue of Microorganisms (GCM) 10K type strain sequencing project: providing services to taxonomists for standard genome sequencing and annotation.</title>
        <authorList>
            <consortium name="The Broad Institute Genomics Platform"/>
            <consortium name="The Broad Institute Genome Sequencing Center for Infectious Disease"/>
            <person name="Wu L."/>
            <person name="Ma J."/>
        </authorList>
    </citation>
    <scope>NUCLEOTIDE SEQUENCE [LARGE SCALE GENOMIC DNA]</scope>
    <source>
        <strain evidence="4">JCM 18459</strain>
    </source>
</reference>
<dbReference type="InterPro" id="IPR054472">
    <property type="entry name" value="WHD"/>
</dbReference>
<evidence type="ECO:0000313" key="4">
    <source>
        <dbReference type="Proteomes" id="UP001500221"/>
    </source>
</evidence>
<dbReference type="SMART" id="SM00382">
    <property type="entry name" value="AAA"/>
    <property type="match status" value="1"/>
</dbReference>
<keyword evidence="3" id="KW-0547">Nucleotide-binding</keyword>
<accession>A0ABP9Q4D6</accession>
<organism evidence="3 4">
    <name type="scientific">Nocardioides marinquilinus</name>
    <dbReference type="NCBI Taxonomy" id="1210400"/>
    <lineage>
        <taxon>Bacteria</taxon>
        <taxon>Bacillati</taxon>
        <taxon>Actinomycetota</taxon>
        <taxon>Actinomycetes</taxon>
        <taxon>Propionibacteriales</taxon>
        <taxon>Nocardioidaceae</taxon>
        <taxon>Nocardioides</taxon>
    </lineage>
</organism>
<dbReference type="GO" id="GO:0005524">
    <property type="term" value="F:ATP binding"/>
    <property type="evidence" value="ECO:0007669"/>
    <property type="project" value="UniProtKB-KW"/>
</dbReference>
<keyword evidence="3" id="KW-0067">ATP-binding</keyword>
<dbReference type="InterPro" id="IPR003959">
    <property type="entry name" value="ATPase_AAA_core"/>
</dbReference>
<feature type="region of interest" description="Disordered" evidence="1">
    <location>
        <begin position="1"/>
        <end position="28"/>
    </location>
</feature>
<evidence type="ECO:0000313" key="3">
    <source>
        <dbReference type="EMBL" id="GAA5156653.1"/>
    </source>
</evidence>
<dbReference type="PANTHER" id="PTHR46411:SF3">
    <property type="entry name" value="AAA+ ATPASE DOMAIN-CONTAINING PROTEIN"/>
    <property type="match status" value="1"/>
</dbReference>
<dbReference type="Proteomes" id="UP001500221">
    <property type="component" value="Unassembled WGS sequence"/>
</dbReference>
<dbReference type="CDD" id="cd19481">
    <property type="entry name" value="RecA-like_protease"/>
    <property type="match status" value="1"/>
</dbReference>
<protein>
    <submittedName>
        <fullName evidence="3">ATP-binding protein</fullName>
    </submittedName>
</protein>
<feature type="domain" description="AAA+ ATPase" evidence="2">
    <location>
        <begin position="409"/>
        <end position="543"/>
    </location>
</feature>
<sequence length="632" mass="68794">MSNRKPVDDDDDRSDETTRSTTSNTPEVVADWTMLATALVEHAVTEVRSPGDVDLGRAQVERAREAFRQAAATPGPLQTVVHTVGLDQLEAETLAVCAGIELDGRLLTLLGTLVRPARTPARPTVQLLVDLLGPEVLGVLAPNSRLTRAGLVSLESDVPMAGAQVLVPRRVLWALLGDPSLDPALPPGTEFVTDEGDDDRILGASEKVLVVGEDPVRRRQAAVRFTRHDVFISTRVPTSDDEWLTLVRQASLVGAGLVLETGDRLDSAGREWLERAEHLPVALTSSRPLPLESLPQQAFLEVAADPPAVTDDEWAAVYPSAAPPIRRPTAQQLWVTAHVSTGVPDAEEQLRRTATGSLLQHATRIVPRVEWDDLVLPPSQERQLRNLVDRYHQRSRVHDDWGLSLYPSPGVVALFSGPSGTGKTTSAEVVAKELGLEMFRVDLSALVSKYIGETEKNLEEIFSAAHTGNYLLLFDEADSLFGSRSKVEDAKDRYANMEVSYLLQRLETYDGVVVLTSNFQGNIDQAFLRRIHVTVAFSVPTAEERERIWDRSLGGAPRADLDLAFVAEKFDLTGGSIRNAALTAAFAAAAAGTEVGMVEVLSAVTTEFTKLGRRTQDSQYGPWLAAVRNASR</sequence>
<dbReference type="Gene3D" id="3.40.50.300">
    <property type="entry name" value="P-loop containing nucleotide triphosphate hydrolases"/>
    <property type="match status" value="1"/>
</dbReference>
<comment type="caution">
    <text evidence="3">The sequence shown here is derived from an EMBL/GenBank/DDBJ whole genome shotgun (WGS) entry which is preliminary data.</text>
</comment>
<evidence type="ECO:0000256" key="1">
    <source>
        <dbReference type="SAM" id="MobiDB-lite"/>
    </source>
</evidence>
<dbReference type="Pfam" id="PF00004">
    <property type="entry name" value="AAA"/>
    <property type="match status" value="1"/>
</dbReference>
<gene>
    <name evidence="3" type="ORF">GCM10023340_45080</name>
</gene>
<proteinExistence type="predicted"/>
<name>A0ABP9Q4D6_9ACTN</name>
<dbReference type="EMBL" id="BAABKG010000008">
    <property type="protein sequence ID" value="GAA5156653.1"/>
    <property type="molecule type" value="Genomic_DNA"/>
</dbReference>
<dbReference type="InterPro" id="IPR003593">
    <property type="entry name" value="AAA+_ATPase"/>
</dbReference>
<keyword evidence="4" id="KW-1185">Reference proteome</keyword>
<dbReference type="Pfam" id="PF22977">
    <property type="entry name" value="WHD"/>
    <property type="match status" value="1"/>
</dbReference>
<dbReference type="SUPFAM" id="SSF52540">
    <property type="entry name" value="P-loop containing nucleoside triphosphate hydrolases"/>
    <property type="match status" value="1"/>
</dbReference>
<dbReference type="PANTHER" id="PTHR46411">
    <property type="entry name" value="FAMILY ATPASE, PUTATIVE-RELATED"/>
    <property type="match status" value="1"/>
</dbReference>
<dbReference type="InterPro" id="IPR027417">
    <property type="entry name" value="P-loop_NTPase"/>
</dbReference>
<evidence type="ECO:0000259" key="2">
    <source>
        <dbReference type="SMART" id="SM00382"/>
    </source>
</evidence>